<keyword evidence="4 5" id="KW-0472">Membrane</keyword>
<feature type="transmembrane region" description="Helical" evidence="5">
    <location>
        <begin position="381"/>
        <end position="412"/>
    </location>
</feature>
<feature type="transmembrane region" description="Helical" evidence="5">
    <location>
        <begin position="157"/>
        <end position="177"/>
    </location>
</feature>
<feature type="transmembrane region" description="Helical" evidence="5">
    <location>
        <begin position="83"/>
        <end position="110"/>
    </location>
</feature>
<evidence type="ECO:0000259" key="6">
    <source>
        <dbReference type="Pfam" id="PF00916"/>
    </source>
</evidence>
<dbReference type="Proteomes" id="UP000185151">
    <property type="component" value="Unassembled WGS sequence"/>
</dbReference>
<protein>
    <submittedName>
        <fullName evidence="7">Sulfate permease, MFS superfamily</fullName>
    </submittedName>
</protein>
<feature type="domain" description="SLC26A/SulP transporter" evidence="6">
    <location>
        <begin position="24"/>
        <end position="373"/>
    </location>
</feature>
<dbReference type="Pfam" id="PF00916">
    <property type="entry name" value="Sulfate_transp"/>
    <property type="match status" value="1"/>
</dbReference>
<evidence type="ECO:0000256" key="4">
    <source>
        <dbReference type="ARBA" id="ARBA00023136"/>
    </source>
</evidence>
<proteinExistence type="predicted"/>
<feature type="transmembrane region" description="Helical" evidence="5">
    <location>
        <begin position="189"/>
        <end position="211"/>
    </location>
</feature>
<dbReference type="InterPro" id="IPR001902">
    <property type="entry name" value="SLC26A/SulP_fam"/>
</dbReference>
<feature type="transmembrane region" description="Helical" evidence="5">
    <location>
        <begin position="27"/>
        <end position="46"/>
    </location>
</feature>
<evidence type="ECO:0000256" key="2">
    <source>
        <dbReference type="ARBA" id="ARBA00022692"/>
    </source>
</evidence>
<feature type="transmembrane region" description="Helical" evidence="5">
    <location>
        <begin position="293"/>
        <end position="311"/>
    </location>
</feature>
<comment type="subcellular location">
    <subcellularLocation>
        <location evidence="1">Membrane</location>
        <topology evidence="1">Multi-pass membrane protein</topology>
    </subcellularLocation>
</comment>
<dbReference type="InterPro" id="IPR011547">
    <property type="entry name" value="SLC26A/SulP_dom"/>
</dbReference>
<sequence>MTRLPSLSPDKPAPRRAHAFTFQRGDVLAGITVFLIALPLCLGIATASGVEPFAGILSGIIAGLVVALLSGSRLSVSGPAAGLVVIVAQALATLGSFSAFLCALLIAGAIQIGLGAIRAGKLASYVPTPVIHGMLASIGILLIVSQLPLTLGLSNGAPSWVVMGLALASFAILLVWDTRALRRFAWVRAVPAPLAVVAMGIGATALLGAFAPDGSLPQAQRVDLPAIGSFGMLSAVLDAPDLTQIFNPAVWRVAVVLAIVASLETLLSIEALEKIDPAHQKVPPDRELKAQGVGNMLAALVGALPITAVVVRSAANVQAGGRSRLSCVVHALALVVSVVVFTQIINMIPLACLAAILVHTGYKLAKPQLFISMGRAGCSQWLPFIATVAGVLATDLLIGILIGFGVSVVLVVKRNIGRVLTLTRDGDHYLLTVRKSATFFCMPRLKDYLGQIPTGATLIFDATHADHIDHDVREVVASYTAAATANGIRVDFKHWPAH</sequence>
<dbReference type="GO" id="GO:0055085">
    <property type="term" value="P:transmembrane transport"/>
    <property type="evidence" value="ECO:0007669"/>
    <property type="project" value="InterPro"/>
</dbReference>
<keyword evidence="8" id="KW-1185">Reference proteome</keyword>
<feature type="transmembrane region" description="Helical" evidence="5">
    <location>
        <begin position="122"/>
        <end position="145"/>
    </location>
</feature>
<name>A0A1N6KIH1_9BURK</name>
<keyword evidence="2 5" id="KW-0812">Transmembrane</keyword>
<dbReference type="PANTHER" id="PTHR11814">
    <property type="entry name" value="SULFATE TRANSPORTER"/>
    <property type="match status" value="1"/>
</dbReference>
<dbReference type="GO" id="GO:0016020">
    <property type="term" value="C:membrane"/>
    <property type="evidence" value="ECO:0007669"/>
    <property type="project" value="UniProtKB-SubCell"/>
</dbReference>
<dbReference type="OrthoDB" id="9769739at2"/>
<gene>
    <name evidence="7" type="ORF">SAMN05444165_3690</name>
</gene>
<evidence type="ECO:0000256" key="1">
    <source>
        <dbReference type="ARBA" id="ARBA00004141"/>
    </source>
</evidence>
<dbReference type="RefSeq" id="WP_074301564.1">
    <property type="nucleotide sequence ID" value="NZ_FSRU01000002.1"/>
</dbReference>
<dbReference type="EMBL" id="FSRU01000002">
    <property type="protein sequence ID" value="SIO56364.1"/>
    <property type="molecule type" value="Genomic_DNA"/>
</dbReference>
<keyword evidence="3 5" id="KW-1133">Transmembrane helix</keyword>
<dbReference type="AlphaFoldDB" id="A0A1N6KIH1"/>
<evidence type="ECO:0000313" key="8">
    <source>
        <dbReference type="Proteomes" id="UP000185151"/>
    </source>
</evidence>
<feature type="transmembrane region" description="Helical" evidence="5">
    <location>
        <begin position="331"/>
        <end position="360"/>
    </location>
</feature>
<evidence type="ECO:0000313" key="7">
    <source>
        <dbReference type="EMBL" id="SIO56364.1"/>
    </source>
</evidence>
<feature type="transmembrane region" description="Helical" evidence="5">
    <location>
        <begin position="53"/>
        <end position="71"/>
    </location>
</feature>
<accession>A0A1N6KIH1</accession>
<evidence type="ECO:0000256" key="3">
    <source>
        <dbReference type="ARBA" id="ARBA00022989"/>
    </source>
</evidence>
<evidence type="ECO:0000256" key="5">
    <source>
        <dbReference type="SAM" id="Phobius"/>
    </source>
</evidence>
<reference evidence="7 8" key="1">
    <citation type="submission" date="2016-11" db="EMBL/GenBank/DDBJ databases">
        <authorList>
            <person name="Jaros S."/>
            <person name="Januszkiewicz K."/>
            <person name="Wedrychowicz H."/>
        </authorList>
    </citation>
    <scope>NUCLEOTIDE SEQUENCE [LARGE SCALE GENOMIC DNA]</scope>
    <source>
        <strain evidence="7 8">GAS95</strain>
    </source>
</reference>
<organism evidence="7 8">
    <name type="scientific">Paraburkholderia phenazinium</name>
    <dbReference type="NCBI Taxonomy" id="60549"/>
    <lineage>
        <taxon>Bacteria</taxon>
        <taxon>Pseudomonadati</taxon>
        <taxon>Pseudomonadota</taxon>
        <taxon>Betaproteobacteria</taxon>
        <taxon>Burkholderiales</taxon>
        <taxon>Burkholderiaceae</taxon>
        <taxon>Paraburkholderia</taxon>
    </lineage>
</organism>